<dbReference type="EMBL" id="JARBHB010000002">
    <property type="protein sequence ID" value="KAJ8894202.1"/>
    <property type="molecule type" value="Genomic_DNA"/>
</dbReference>
<protein>
    <recommendedName>
        <fullName evidence="2">protein-tyrosine-phosphatase</fullName>
        <ecNumber evidence="2">3.1.3.48</ecNumber>
    </recommendedName>
</protein>
<dbReference type="SMART" id="SM00194">
    <property type="entry name" value="PTPc"/>
    <property type="match status" value="3"/>
</dbReference>
<sequence>MFRPLNPKALRIRASQPNFPNFALEEYLRIMEVRESGTWKASARPENWDKNRINIPCWDHSRVVLFLNDFLTSDHIYANYANGFEDKKKFISTQFPKKNTLVSFWTSDLDLSDRNGVSREICHFMYPGWTENNVPNDVTEFYKFVQRVNQMRTAVIQVSLKSKGNLPGPIIVHCDIGIGRTGIYCTVDYAIFQLMNTQMTSLPQIVRKIRKQRHSSVTTFEQYFFCYRAFPAEMATSTNGLTEILTERNNESENIFHEATRCCGLALIARFTPFLRRTDAVEALNAWNNMGQMSIHVAATTYSGLCAITLIKVLVKLGAVVNGPEGIEGNTVLDLAVKQQDYELAHPVPTTSHYTDTRKTTENLVEYKLARALAAFPILVSLGYWWKKILFSLELVPSALSDTNMRYMDDSIREEIITLRRSVRFYKRVRKTLLTVPFSPEMEDLIKSNEETNILILQELRFYRNKVIVLNHFKQQLEHRLNSYHFRDDIIALNNHITTLKGRLTGVQRRQIEVLWDRIMVFTQTMERLRREPESPSRRHKINKIENDIAILVWEEHQRIVSEEEPGTWNAFEMPRNRDKNRSSFIPCLDSTRVILEPSSPHSSDYIHANYVDGFEDKRKFICTQAPMSNTFESFYNMMWYESCCIIVMLMNPTPNNVQQFYPYWSCEASGIVESIYFRVKTVATKSYDYFMMTVLRITEKYSKCSRNICHFTYMDWSLNGIPSDVAQFYEFIRKVNQVRSTIQMEQSFWPKLGRIIVHCSTGIGRTRIFCTADVALFQIIKTSRICLPKIVKSIRQQRHSSVNVKQSVNQALIQISLCRSHLASLERAKRELQDHLDLPLIQELYSVQDAMNRFKKRSAISLYLRAKQPNFWNIAQKEYNQIVRAKDVGTCEAFEKPENAEKNRNSGVKCLNRSRVILTSHEGSDYIHANYVNGYKDPKKFMCTQNPSINTAEDFLRMVWCEKSYIVVALENWRGNGGDCYPCWSREEDSEVQVGRYTIKTVRTKTMLNFFVAELLLSDGVGPSRQVLHFSYSDWTLTNVPRDPAKLYIFMAKVNHIRTKIQLSANVNTFDVRPIVLHCTDGVRRAGLFCAADYALNRMMKTAWISLPTIVLNIRQQRHSSVNSLQQYLFCYRIVLHALADVFAHKRPNIAAA</sequence>
<evidence type="ECO:0000313" key="8">
    <source>
        <dbReference type="Proteomes" id="UP001159363"/>
    </source>
</evidence>
<dbReference type="InterPro" id="IPR050348">
    <property type="entry name" value="Protein-Tyr_Phosphatase"/>
</dbReference>
<dbReference type="PROSITE" id="PS00383">
    <property type="entry name" value="TYR_PHOSPHATASE_1"/>
    <property type="match status" value="1"/>
</dbReference>
<feature type="domain" description="Tyrosine specific protein phosphatases" evidence="6">
    <location>
        <begin position="142"/>
        <end position="224"/>
    </location>
</feature>
<dbReference type="EC" id="3.1.3.48" evidence="2"/>
<dbReference type="Gene3D" id="3.90.190.10">
    <property type="entry name" value="Protein tyrosine phosphatase superfamily"/>
    <property type="match status" value="4"/>
</dbReference>
<keyword evidence="8" id="KW-1185">Reference proteome</keyword>
<dbReference type="InterPro" id="IPR000387">
    <property type="entry name" value="Tyr_Pase_dom"/>
</dbReference>
<feature type="domain" description="Tyrosine-protein phosphatase" evidence="5">
    <location>
        <begin position="876"/>
        <end position="1139"/>
    </location>
</feature>
<name>A0ABQ9ICM0_9NEOP</name>
<dbReference type="Proteomes" id="UP001159363">
    <property type="component" value="Chromosome 2"/>
</dbReference>
<dbReference type="PANTHER" id="PTHR19134:SF562">
    <property type="entry name" value="PROTEIN-TYROSINE-PHOSPHATASE"/>
    <property type="match status" value="1"/>
</dbReference>
<evidence type="ECO:0000256" key="4">
    <source>
        <dbReference type="ARBA" id="ARBA00022912"/>
    </source>
</evidence>
<gene>
    <name evidence="7" type="ORF">PR048_006812</name>
</gene>
<dbReference type="SUPFAM" id="SSF52799">
    <property type="entry name" value="(Phosphotyrosine protein) phosphatases II"/>
    <property type="match status" value="3"/>
</dbReference>
<dbReference type="PROSITE" id="PS50055">
    <property type="entry name" value="TYR_PHOSPHATASE_PTP"/>
    <property type="match status" value="3"/>
</dbReference>
<evidence type="ECO:0000256" key="1">
    <source>
        <dbReference type="ARBA" id="ARBA00009580"/>
    </source>
</evidence>
<feature type="domain" description="Tyrosine specific protein phosphatases" evidence="6">
    <location>
        <begin position="1049"/>
        <end position="1130"/>
    </location>
</feature>
<evidence type="ECO:0000313" key="7">
    <source>
        <dbReference type="EMBL" id="KAJ8894202.1"/>
    </source>
</evidence>
<feature type="domain" description="Tyrosine specific protein phosphatases" evidence="6">
    <location>
        <begin position="730"/>
        <end position="810"/>
    </location>
</feature>
<evidence type="ECO:0000256" key="2">
    <source>
        <dbReference type="ARBA" id="ARBA00013064"/>
    </source>
</evidence>
<dbReference type="SUPFAM" id="SSF48403">
    <property type="entry name" value="Ankyrin repeat"/>
    <property type="match status" value="1"/>
</dbReference>
<reference evidence="7 8" key="1">
    <citation type="submission" date="2023-02" db="EMBL/GenBank/DDBJ databases">
        <title>LHISI_Scaffold_Assembly.</title>
        <authorList>
            <person name="Stuart O.P."/>
            <person name="Cleave R."/>
            <person name="Magrath M.J.L."/>
            <person name="Mikheyev A.S."/>
        </authorList>
    </citation>
    <scope>NUCLEOTIDE SEQUENCE [LARGE SCALE GENOMIC DNA]</scope>
    <source>
        <strain evidence="7">Daus_M_001</strain>
        <tissue evidence="7">Leg muscle</tissue>
    </source>
</reference>
<comment type="caution">
    <text evidence="7">The sequence shown here is derived from an EMBL/GenBank/DDBJ whole genome shotgun (WGS) entry which is preliminary data.</text>
</comment>
<dbReference type="InterPro" id="IPR000242">
    <property type="entry name" value="PTP_cat"/>
</dbReference>
<dbReference type="PROSITE" id="PS50056">
    <property type="entry name" value="TYR_PHOSPHATASE_2"/>
    <property type="match status" value="3"/>
</dbReference>
<accession>A0ABQ9ICM0</accession>
<dbReference type="InterPro" id="IPR029021">
    <property type="entry name" value="Prot-tyrosine_phosphatase-like"/>
</dbReference>
<feature type="domain" description="Tyrosine-protein phosphatase" evidence="5">
    <location>
        <begin position="23"/>
        <end position="233"/>
    </location>
</feature>
<proteinExistence type="inferred from homology"/>
<dbReference type="InterPro" id="IPR036770">
    <property type="entry name" value="Ankyrin_rpt-contain_sf"/>
</dbReference>
<dbReference type="InterPro" id="IPR003595">
    <property type="entry name" value="Tyr_Pase_cat"/>
</dbReference>
<dbReference type="SMART" id="SM00404">
    <property type="entry name" value="PTPc_motif"/>
    <property type="match status" value="3"/>
</dbReference>
<dbReference type="PRINTS" id="PR00700">
    <property type="entry name" value="PRTYPHPHTASE"/>
</dbReference>
<keyword evidence="3" id="KW-0378">Hydrolase</keyword>
<evidence type="ECO:0000256" key="3">
    <source>
        <dbReference type="ARBA" id="ARBA00022801"/>
    </source>
</evidence>
<evidence type="ECO:0000259" key="5">
    <source>
        <dbReference type="PROSITE" id="PS50055"/>
    </source>
</evidence>
<dbReference type="Pfam" id="PF00102">
    <property type="entry name" value="Y_phosphatase"/>
    <property type="match status" value="4"/>
</dbReference>
<dbReference type="PANTHER" id="PTHR19134">
    <property type="entry name" value="RECEPTOR-TYPE TYROSINE-PROTEIN PHOSPHATASE"/>
    <property type="match status" value="1"/>
</dbReference>
<dbReference type="Gene3D" id="1.25.40.20">
    <property type="entry name" value="Ankyrin repeat-containing domain"/>
    <property type="match status" value="1"/>
</dbReference>
<dbReference type="CDD" id="cd00047">
    <property type="entry name" value="PTPc"/>
    <property type="match status" value="1"/>
</dbReference>
<comment type="similarity">
    <text evidence="1">Belongs to the protein-tyrosine phosphatase family.</text>
</comment>
<feature type="domain" description="Tyrosine-protein phosphatase" evidence="5">
    <location>
        <begin position="553"/>
        <end position="811"/>
    </location>
</feature>
<keyword evidence="4" id="KW-0904">Protein phosphatase</keyword>
<dbReference type="InterPro" id="IPR016130">
    <property type="entry name" value="Tyr_Pase_AS"/>
</dbReference>
<organism evidence="7 8">
    <name type="scientific">Dryococelus australis</name>
    <dbReference type="NCBI Taxonomy" id="614101"/>
    <lineage>
        <taxon>Eukaryota</taxon>
        <taxon>Metazoa</taxon>
        <taxon>Ecdysozoa</taxon>
        <taxon>Arthropoda</taxon>
        <taxon>Hexapoda</taxon>
        <taxon>Insecta</taxon>
        <taxon>Pterygota</taxon>
        <taxon>Neoptera</taxon>
        <taxon>Polyneoptera</taxon>
        <taxon>Phasmatodea</taxon>
        <taxon>Verophasmatodea</taxon>
        <taxon>Anareolatae</taxon>
        <taxon>Phasmatidae</taxon>
        <taxon>Eurycanthinae</taxon>
        <taxon>Dryococelus</taxon>
    </lineage>
</organism>
<evidence type="ECO:0000259" key="6">
    <source>
        <dbReference type="PROSITE" id="PS50056"/>
    </source>
</evidence>